<evidence type="ECO:0000256" key="2">
    <source>
        <dbReference type="ARBA" id="ARBA00023242"/>
    </source>
</evidence>
<dbReference type="PROSITE" id="PS51017">
    <property type="entry name" value="CCT"/>
    <property type="match status" value="1"/>
</dbReference>
<gene>
    <name evidence="5" type="ORF">ECRASSUSDP1_LOCUS11051</name>
</gene>
<proteinExistence type="predicted"/>
<dbReference type="EMBL" id="CAMPGE010010903">
    <property type="protein sequence ID" value="CAI2369748.1"/>
    <property type="molecule type" value="Genomic_DNA"/>
</dbReference>
<comment type="caution">
    <text evidence="5">The sequence shown here is derived from an EMBL/GenBank/DDBJ whole genome shotgun (WGS) entry which is preliminary data.</text>
</comment>
<name>A0AAD1XF81_EUPCR</name>
<evidence type="ECO:0000313" key="5">
    <source>
        <dbReference type="EMBL" id="CAI2369748.1"/>
    </source>
</evidence>
<dbReference type="PANTHER" id="PTHR31319:SF77">
    <property type="entry name" value="ZINC FINGER PROTEIN CONSTANS-LIKE 4"/>
    <property type="match status" value="1"/>
</dbReference>
<reference evidence="5" key="1">
    <citation type="submission" date="2023-07" db="EMBL/GenBank/DDBJ databases">
        <authorList>
            <consortium name="AG Swart"/>
            <person name="Singh M."/>
            <person name="Singh A."/>
            <person name="Seah K."/>
            <person name="Emmerich C."/>
        </authorList>
    </citation>
    <scope>NUCLEOTIDE SEQUENCE</scope>
    <source>
        <strain evidence="5">DP1</strain>
    </source>
</reference>
<dbReference type="Proteomes" id="UP001295684">
    <property type="component" value="Unassembled WGS sequence"/>
</dbReference>
<evidence type="ECO:0000259" key="4">
    <source>
        <dbReference type="PROSITE" id="PS51017"/>
    </source>
</evidence>
<keyword evidence="2" id="KW-0539">Nucleus</keyword>
<accession>A0AAD1XF81</accession>
<feature type="domain" description="CCT" evidence="4">
    <location>
        <begin position="309"/>
        <end position="351"/>
    </location>
</feature>
<organism evidence="5 6">
    <name type="scientific">Euplotes crassus</name>
    <dbReference type="NCBI Taxonomy" id="5936"/>
    <lineage>
        <taxon>Eukaryota</taxon>
        <taxon>Sar</taxon>
        <taxon>Alveolata</taxon>
        <taxon>Ciliophora</taxon>
        <taxon>Intramacronucleata</taxon>
        <taxon>Spirotrichea</taxon>
        <taxon>Hypotrichia</taxon>
        <taxon>Euplotida</taxon>
        <taxon>Euplotidae</taxon>
        <taxon>Moneuplotes</taxon>
    </lineage>
</organism>
<evidence type="ECO:0000256" key="3">
    <source>
        <dbReference type="SAM" id="MobiDB-lite"/>
    </source>
</evidence>
<feature type="region of interest" description="Disordered" evidence="3">
    <location>
        <begin position="282"/>
        <end position="305"/>
    </location>
</feature>
<sequence>MNQFNDFSIQDEYLEDQYEEDEIMHPEIPDGQDEAPVNCNETIEEKKLYNSLYSSSSSVDLSDSIKAINSIGRHLFKNITQQKSKTFFEQKYFCLQNFGDDIDFSLTNMSNLQTPAKETKGGCLNTIAKSFNLQYKHLNSQRSCQSDKGDSRESSLERSVPKENVWNFCSSELPMESMGQNIVSEKLSTQPDSQSMLSKHSSSKLNLDSKLKMPKPSWNFGMFNRKSVKPLSNRFSEANEAEASDFEYNKNCMNGRELLSKSDTIVDQVTVGKSTFCEKEIPHETTSTHHDDKSSEGESMIGRLTKSERAQKVKKYLEKKHRRKWNKHVNYQSRKKVADTRPRYKGRFLSSEQAIELAQELRLDQKNKLEKARIFIIEVFDKKTKQLRKRIYPNSKTLKRYTTQALT</sequence>
<evidence type="ECO:0000256" key="1">
    <source>
        <dbReference type="ARBA" id="ARBA00004123"/>
    </source>
</evidence>
<dbReference type="Pfam" id="PF06203">
    <property type="entry name" value="CCT"/>
    <property type="match status" value="1"/>
</dbReference>
<feature type="compositionally biased region" description="Low complexity" evidence="3">
    <location>
        <begin position="193"/>
        <end position="208"/>
    </location>
</feature>
<dbReference type="GO" id="GO:0005634">
    <property type="term" value="C:nucleus"/>
    <property type="evidence" value="ECO:0007669"/>
    <property type="project" value="UniProtKB-SubCell"/>
</dbReference>
<dbReference type="InterPro" id="IPR010402">
    <property type="entry name" value="CCT_domain"/>
</dbReference>
<dbReference type="InterPro" id="IPR045281">
    <property type="entry name" value="CONSTANS-like"/>
</dbReference>
<protein>
    <recommendedName>
        <fullName evidence="4">CCT domain-containing protein</fullName>
    </recommendedName>
</protein>
<feature type="region of interest" description="Disordered" evidence="3">
    <location>
        <begin position="188"/>
        <end position="210"/>
    </location>
</feature>
<evidence type="ECO:0000313" key="6">
    <source>
        <dbReference type="Proteomes" id="UP001295684"/>
    </source>
</evidence>
<keyword evidence="6" id="KW-1185">Reference proteome</keyword>
<comment type="subcellular location">
    <subcellularLocation>
        <location evidence="1">Nucleus</location>
    </subcellularLocation>
</comment>
<feature type="compositionally biased region" description="Basic and acidic residues" evidence="3">
    <location>
        <begin position="282"/>
        <end position="296"/>
    </location>
</feature>
<dbReference type="PANTHER" id="PTHR31319">
    <property type="entry name" value="ZINC FINGER PROTEIN CONSTANS-LIKE 4"/>
    <property type="match status" value="1"/>
</dbReference>
<dbReference type="AlphaFoldDB" id="A0AAD1XF81"/>